<keyword evidence="2" id="KW-1185">Reference proteome</keyword>
<name>A0ABU3RVL7_9MICO</name>
<protein>
    <recommendedName>
        <fullName evidence="3">DUF559 domain-containing protein</fullName>
    </recommendedName>
</protein>
<evidence type="ECO:0000313" key="2">
    <source>
        <dbReference type="Proteomes" id="UP001256673"/>
    </source>
</evidence>
<gene>
    <name evidence="1" type="ORF">RWH43_09210</name>
</gene>
<reference evidence="1 2" key="1">
    <citation type="submission" date="2023-09" db="EMBL/GenBank/DDBJ databases">
        <title>Microbacterium fusihabitans sp. nov., Microbacterium phycihabitans sp. nov., and Microbacterium cervinum sp. nov., isolated from dried seaweeds of beach.</title>
        <authorList>
            <person name="Lee S.D."/>
        </authorList>
    </citation>
    <scope>NUCLEOTIDE SEQUENCE [LARGE SCALE GENOMIC DNA]</scope>
    <source>
        <strain evidence="1 2">KSW2-21</strain>
    </source>
</reference>
<organism evidence="1 2">
    <name type="scientific">Microbacterium algihabitans</name>
    <dbReference type="NCBI Taxonomy" id="3075992"/>
    <lineage>
        <taxon>Bacteria</taxon>
        <taxon>Bacillati</taxon>
        <taxon>Actinomycetota</taxon>
        <taxon>Actinomycetes</taxon>
        <taxon>Micrococcales</taxon>
        <taxon>Microbacteriaceae</taxon>
        <taxon>Microbacterium</taxon>
    </lineage>
</organism>
<accession>A0ABU3RVL7</accession>
<evidence type="ECO:0008006" key="3">
    <source>
        <dbReference type="Google" id="ProtNLM"/>
    </source>
</evidence>
<proteinExistence type="predicted"/>
<dbReference type="Proteomes" id="UP001256673">
    <property type="component" value="Unassembled WGS sequence"/>
</dbReference>
<evidence type="ECO:0000313" key="1">
    <source>
        <dbReference type="EMBL" id="MDU0326932.1"/>
    </source>
</evidence>
<dbReference type="RefSeq" id="WP_316001303.1">
    <property type="nucleotide sequence ID" value="NZ_JAWDIU010000002.1"/>
</dbReference>
<sequence length="163" mass="18410">MVLNEERSSARGRRQARWALHRADRAAESPLESISRASIEWLGFPAPELQERFPATDEREDRVDLWWPAQRIAGEADGHHKYDGRFGDPLEALRAREKRDRRLLAAGVRTVVHWAWDDVAEATSLRAMLLGVGMPIVRTPDPGRLASLRGVLRGSLARETASR</sequence>
<comment type="caution">
    <text evidence="1">The sequence shown here is derived from an EMBL/GenBank/DDBJ whole genome shotgun (WGS) entry which is preliminary data.</text>
</comment>
<dbReference type="EMBL" id="JAWDIU010000002">
    <property type="protein sequence ID" value="MDU0326932.1"/>
    <property type="molecule type" value="Genomic_DNA"/>
</dbReference>